<accession>A0ABU6VAB8</accession>
<dbReference type="EMBL" id="JASCZI010151158">
    <property type="protein sequence ID" value="MED6170344.1"/>
    <property type="molecule type" value="Genomic_DNA"/>
</dbReference>
<protein>
    <submittedName>
        <fullName evidence="1">Uncharacterized protein</fullName>
    </submittedName>
</protein>
<comment type="caution">
    <text evidence="1">The sequence shown here is derived from an EMBL/GenBank/DDBJ whole genome shotgun (WGS) entry which is preliminary data.</text>
</comment>
<evidence type="ECO:0000313" key="1">
    <source>
        <dbReference type="EMBL" id="MED6170344.1"/>
    </source>
</evidence>
<organism evidence="1 2">
    <name type="scientific">Stylosanthes scabra</name>
    <dbReference type="NCBI Taxonomy" id="79078"/>
    <lineage>
        <taxon>Eukaryota</taxon>
        <taxon>Viridiplantae</taxon>
        <taxon>Streptophyta</taxon>
        <taxon>Embryophyta</taxon>
        <taxon>Tracheophyta</taxon>
        <taxon>Spermatophyta</taxon>
        <taxon>Magnoliopsida</taxon>
        <taxon>eudicotyledons</taxon>
        <taxon>Gunneridae</taxon>
        <taxon>Pentapetalae</taxon>
        <taxon>rosids</taxon>
        <taxon>fabids</taxon>
        <taxon>Fabales</taxon>
        <taxon>Fabaceae</taxon>
        <taxon>Papilionoideae</taxon>
        <taxon>50 kb inversion clade</taxon>
        <taxon>dalbergioids sensu lato</taxon>
        <taxon>Dalbergieae</taxon>
        <taxon>Pterocarpus clade</taxon>
        <taxon>Stylosanthes</taxon>
    </lineage>
</organism>
<reference evidence="1 2" key="1">
    <citation type="journal article" date="2023" name="Plants (Basel)">
        <title>Bridging the Gap: Combining Genomics and Transcriptomics Approaches to Understand Stylosanthes scabra, an Orphan Legume from the Brazilian Caatinga.</title>
        <authorList>
            <person name="Ferreira-Neto J.R.C."/>
            <person name="da Silva M.D."/>
            <person name="Binneck E."/>
            <person name="de Melo N.F."/>
            <person name="da Silva R.H."/>
            <person name="de Melo A.L.T.M."/>
            <person name="Pandolfi V."/>
            <person name="Bustamante F.O."/>
            <person name="Brasileiro-Vidal A.C."/>
            <person name="Benko-Iseppon A.M."/>
        </authorList>
    </citation>
    <scope>NUCLEOTIDE SEQUENCE [LARGE SCALE GENOMIC DNA]</scope>
    <source>
        <tissue evidence="1">Leaves</tissue>
    </source>
</reference>
<evidence type="ECO:0000313" key="2">
    <source>
        <dbReference type="Proteomes" id="UP001341840"/>
    </source>
</evidence>
<dbReference type="Proteomes" id="UP001341840">
    <property type="component" value="Unassembled WGS sequence"/>
</dbReference>
<sequence length="159" mass="17842">MLTVPYWTLEDEQRKETAVRMVKKQATGFGEIVVSDWSLMIGKRSGAEAPLNGGKGGVQEVPFFFTMGAPWIIDTSKVKAAIRDATATMRENRFGATRFSVLLGLNLVSKAQTKGLNEVFISDPPNVRRATFLDQLQLYATKMDWLFGDDGLQFYQWDP</sequence>
<feature type="non-terminal residue" evidence="1">
    <location>
        <position position="159"/>
    </location>
</feature>
<keyword evidence="2" id="KW-1185">Reference proteome</keyword>
<name>A0ABU6VAB8_9FABA</name>
<proteinExistence type="predicted"/>
<gene>
    <name evidence="1" type="ORF">PIB30_029947</name>
</gene>